<dbReference type="InterPro" id="IPR014337">
    <property type="entry name" value="Ectoine_EhuB"/>
</dbReference>
<dbReference type="InterPro" id="IPR001638">
    <property type="entry name" value="Solute-binding_3/MltF_N"/>
</dbReference>
<dbReference type="PANTHER" id="PTHR35936">
    <property type="entry name" value="MEMBRANE-BOUND LYTIC MUREIN TRANSGLYCOSYLASE F"/>
    <property type="match status" value="1"/>
</dbReference>
<evidence type="ECO:0000313" key="5">
    <source>
        <dbReference type="Proteomes" id="UP001596512"/>
    </source>
</evidence>
<dbReference type="EMBL" id="JBHTEY010000004">
    <property type="protein sequence ID" value="MFC7617158.1"/>
    <property type="molecule type" value="Genomic_DNA"/>
</dbReference>
<dbReference type="Pfam" id="PF00497">
    <property type="entry name" value="SBP_bac_3"/>
    <property type="match status" value="1"/>
</dbReference>
<evidence type="ECO:0000256" key="2">
    <source>
        <dbReference type="SAM" id="MobiDB-lite"/>
    </source>
</evidence>
<evidence type="ECO:0000256" key="1">
    <source>
        <dbReference type="ARBA" id="ARBA00022729"/>
    </source>
</evidence>
<organism evidence="4 5">
    <name type="scientific">Actinokineospora soli</name>
    <dbReference type="NCBI Taxonomy" id="1048753"/>
    <lineage>
        <taxon>Bacteria</taxon>
        <taxon>Bacillati</taxon>
        <taxon>Actinomycetota</taxon>
        <taxon>Actinomycetes</taxon>
        <taxon>Pseudonocardiales</taxon>
        <taxon>Pseudonocardiaceae</taxon>
        <taxon>Actinokineospora</taxon>
    </lineage>
</organism>
<keyword evidence="1" id="KW-0732">Signal</keyword>
<dbReference type="SMART" id="SM00062">
    <property type="entry name" value="PBPb"/>
    <property type="match status" value="1"/>
</dbReference>
<dbReference type="Gene3D" id="3.40.190.10">
    <property type="entry name" value="Periplasmic binding protein-like II"/>
    <property type="match status" value="2"/>
</dbReference>
<dbReference type="SUPFAM" id="SSF53850">
    <property type="entry name" value="Periplasmic binding protein-like II"/>
    <property type="match status" value="1"/>
</dbReference>
<evidence type="ECO:0000313" key="4">
    <source>
        <dbReference type="EMBL" id="MFC7617158.1"/>
    </source>
</evidence>
<gene>
    <name evidence="4" type="primary">ehuB</name>
    <name evidence="4" type="ORF">ACFQV2_30780</name>
</gene>
<proteinExistence type="predicted"/>
<feature type="region of interest" description="Disordered" evidence="2">
    <location>
        <begin position="1"/>
        <end position="38"/>
    </location>
</feature>
<sequence length="300" mass="30972">MRETGATGARSRLDTTGLLPEDGLGGRDSPPAASACTTVAEPGDALETARRNGKIRIGIANEAPYGYTDAGGRVTGEAPEVARAVFKALGVNEVEAVAGNFDGLIPGVNARQFDMVAAGMNITPERCGQVAFSIPDYTALTALLVPKGNPKGVKDFADVKAKGVPLAVLSAAVEKGYAEDAGVADAQSLDSQDSLLRAVADGRVYAAALTDISLNDLVKKNPDAPVEVTPGFVPTKDGAEVVSGGGFVFRSDDTALRDAFNAELAKLHESGEWLRIVEPFGFGPDNLPGAELTTEKLCAA</sequence>
<dbReference type="NCBIfam" id="TIGR02995">
    <property type="entry name" value="ectoine_ehuB"/>
    <property type="match status" value="1"/>
</dbReference>
<comment type="caution">
    <text evidence="4">The sequence shown here is derived from an EMBL/GenBank/DDBJ whole genome shotgun (WGS) entry which is preliminary data.</text>
</comment>
<feature type="domain" description="Solute-binding protein family 3/N-terminal" evidence="3">
    <location>
        <begin position="54"/>
        <end position="284"/>
    </location>
</feature>
<accession>A0ABW2TWH2</accession>
<evidence type="ECO:0000259" key="3">
    <source>
        <dbReference type="SMART" id="SM00062"/>
    </source>
</evidence>
<dbReference type="PANTHER" id="PTHR35936:SF17">
    <property type="entry name" value="ARGININE-BINDING EXTRACELLULAR PROTEIN ARTP"/>
    <property type="match status" value="1"/>
</dbReference>
<name>A0ABW2TWH2_9PSEU</name>
<dbReference type="Proteomes" id="UP001596512">
    <property type="component" value="Unassembled WGS sequence"/>
</dbReference>
<protein>
    <submittedName>
        <fullName evidence="4">Ectoine/hydroxyectoine ABC transporter substrate-binding protein EhuB</fullName>
    </submittedName>
</protein>
<dbReference type="CDD" id="cd01002">
    <property type="entry name" value="PBP2_Ehub_like"/>
    <property type="match status" value="1"/>
</dbReference>
<keyword evidence="5" id="KW-1185">Reference proteome</keyword>
<reference evidence="5" key="1">
    <citation type="journal article" date="2019" name="Int. J. Syst. Evol. Microbiol.">
        <title>The Global Catalogue of Microorganisms (GCM) 10K type strain sequencing project: providing services to taxonomists for standard genome sequencing and annotation.</title>
        <authorList>
            <consortium name="The Broad Institute Genomics Platform"/>
            <consortium name="The Broad Institute Genome Sequencing Center for Infectious Disease"/>
            <person name="Wu L."/>
            <person name="Ma J."/>
        </authorList>
    </citation>
    <scope>NUCLEOTIDE SEQUENCE [LARGE SCALE GENOMIC DNA]</scope>
    <source>
        <strain evidence="5">JCM 17695</strain>
    </source>
</reference>